<dbReference type="PANTHER" id="PTHR47488:SF22">
    <property type="entry name" value="HEAVY METAL-ASSOCIATED DOMAIN CONTAINING PROTEIN, EXPRESSED"/>
    <property type="match status" value="1"/>
</dbReference>
<organism evidence="2 3">
    <name type="scientific">Rhynchospora pubera</name>
    <dbReference type="NCBI Taxonomy" id="906938"/>
    <lineage>
        <taxon>Eukaryota</taxon>
        <taxon>Viridiplantae</taxon>
        <taxon>Streptophyta</taxon>
        <taxon>Embryophyta</taxon>
        <taxon>Tracheophyta</taxon>
        <taxon>Spermatophyta</taxon>
        <taxon>Magnoliopsida</taxon>
        <taxon>Liliopsida</taxon>
        <taxon>Poales</taxon>
        <taxon>Cyperaceae</taxon>
        <taxon>Cyperoideae</taxon>
        <taxon>Rhynchosporeae</taxon>
        <taxon>Rhynchospora</taxon>
    </lineage>
</organism>
<evidence type="ECO:0000256" key="1">
    <source>
        <dbReference type="SAM" id="MobiDB-lite"/>
    </source>
</evidence>
<dbReference type="InterPro" id="IPR044169">
    <property type="entry name" value="PI21"/>
</dbReference>
<proteinExistence type="predicted"/>
<dbReference type="InterPro" id="IPR036163">
    <property type="entry name" value="HMA_dom_sf"/>
</dbReference>
<dbReference type="EMBL" id="JAMFTS010000002">
    <property type="protein sequence ID" value="KAJ4800938.1"/>
    <property type="molecule type" value="Genomic_DNA"/>
</dbReference>
<dbReference type="Proteomes" id="UP001140206">
    <property type="component" value="Chromosome 2"/>
</dbReference>
<reference evidence="2" key="1">
    <citation type="submission" date="2022-08" db="EMBL/GenBank/DDBJ databases">
        <authorList>
            <person name="Marques A."/>
        </authorList>
    </citation>
    <scope>NUCLEOTIDE SEQUENCE</scope>
    <source>
        <strain evidence="2">RhyPub2mFocal</strain>
        <tissue evidence="2">Leaves</tissue>
    </source>
</reference>
<feature type="compositionally biased region" description="Basic and acidic residues" evidence="1">
    <location>
        <begin position="152"/>
        <end position="186"/>
    </location>
</feature>
<protein>
    <submittedName>
        <fullName evidence="2">Heavy metal transport/detoxification superfamily protein</fullName>
    </submittedName>
</protein>
<dbReference type="Gene3D" id="3.30.70.100">
    <property type="match status" value="1"/>
</dbReference>
<dbReference type="PRINTS" id="PR01217">
    <property type="entry name" value="PRICHEXTENSN"/>
</dbReference>
<dbReference type="AlphaFoldDB" id="A0AAV8G5I9"/>
<dbReference type="GO" id="GO:1900150">
    <property type="term" value="P:regulation of defense response to fungus"/>
    <property type="evidence" value="ECO:0007669"/>
    <property type="project" value="InterPro"/>
</dbReference>
<feature type="compositionally biased region" description="Pro residues" evidence="1">
    <location>
        <begin position="134"/>
        <end position="151"/>
    </location>
</feature>
<sequence length="298" mass="32736">MTSHCMGQTRETTAAIILLKILVTYFECDIPSSPLNCSLPQQTTTFSALLASVNPAMPDKIETLILWVDLECERCNRKIRRVISKLQDRANIQSVDYDEKGNKVILKGPFDPEWLAKKLCCKACKIIKQYEIVEPPPPPPPKPDPPPPPPEPKPDPPPEPKPEPKPDPPPEPKPDPPPEPKPDPPPEVKPVAPEPPPVPTVEEPPPPTVEIPPAPPKVDMFPYPYPYPFPFIPVCCHAPCPCYGGHGGCRCCSCGKSYEEPPPAPVVYPNPPPAQPCCDPCGYRIVIEEPSYAPCAIM</sequence>
<accession>A0AAV8G5I9</accession>
<dbReference type="PANTHER" id="PTHR47488">
    <property type="entry name" value="HEAVY METAL TRANSPORT/DETOXIFICATION SUPERFAMILY PROTEIN"/>
    <property type="match status" value="1"/>
</dbReference>
<keyword evidence="3" id="KW-1185">Reference proteome</keyword>
<evidence type="ECO:0000313" key="2">
    <source>
        <dbReference type="EMBL" id="KAJ4800938.1"/>
    </source>
</evidence>
<gene>
    <name evidence="2" type="ORF">LUZ62_052184</name>
</gene>
<comment type="caution">
    <text evidence="2">The sequence shown here is derived from an EMBL/GenBank/DDBJ whole genome shotgun (WGS) entry which is preliminary data.</text>
</comment>
<dbReference type="SUPFAM" id="SSF55008">
    <property type="entry name" value="HMA, heavy metal-associated domain"/>
    <property type="match status" value="1"/>
</dbReference>
<feature type="region of interest" description="Disordered" evidence="1">
    <location>
        <begin position="133"/>
        <end position="211"/>
    </location>
</feature>
<name>A0AAV8G5I9_9POAL</name>
<dbReference type="GO" id="GO:0046872">
    <property type="term" value="F:metal ion binding"/>
    <property type="evidence" value="ECO:0007669"/>
    <property type="project" value="InterPro"/>
</dbReference>
<feature type="compositionally biased region" description="Pro residues" evidence="1">
    <location>
        <begin position="187"/>
        <end position="211"/>
    </location>
</feature>
<evidence type="ECO:0000313" key="3">
    <source>
        <dbReference type="Proteomes" id="UP001140206"/>
    </source>
</evidence>